<evidence type="ECO:0000256" key="1">
    <source>
        <dbReference type="SAM" id="MobiDB-lite"/>
    </source>
</evidence>
<protein>
    <submittedName>
        <fullName evidence="2">Uncharacterized protein</fullName>
    </submittedName>
</protein>
<proteinExistence type="predicted"/>
<dbReference type="OMA" id="DHYVAPE"/>
<reference evidence="2 3" key="1">
    <citation type="journal article" date="2014" name="Genome Biol.">
        <title>Transcriptome and methylome profiling reveals relics of genome dominance in the mesopolyploid Brassica oleracea.</title>
        <authorList>
            <person name="Parkin I.A."/>
            <person name="Koh C."/>
            <person name="Tang H."/>
            <person name="Robinson S.J."/>
            <person name="Kagale S."/>
            <person name="Clarke W.E."/>
            <person name="Town C.D."/>
            <person name="Nixon J."/>
            <person name="Krishnakumar V."/>
            <person name="Bidwell S.L."/>
            <person name="Denoeud F."/>
            <person name="Belcram H."/>
            <person name="Links M.G."/>
            <person name="Just J."/>
            <person name="Clarke C."/>
            <person name="Bender T."/>
            <person name="Huebert T."/>
            <person name="Mason A.S."/>
            <person name="Pires J.C."/>
            <person name="Barker G."/>
            <person name="Moore J."/>
            <person name="Walley P.G."/>
            <person name="Manoli S."/>
            <person name="Batley J."/>
            <person name="Edwards D."/>
            <person name="Nelson M.N."/>
            <person name="Wang X."/>
            <person name="Paterson A.H."/>
            <person name="King G."/>
            <person name="Bancroft I."/>
            <person name="Chalhoub B."/>
            <person name="Sharpe A.G."/>
        </authorList>
    </citation>
    <scope>NUCLEOTIDE SEQUENCE</scope>
    <source>
        <strain evidence="2 3">cv. TO1000</strain>
    </source>
</reference>
<dbReference type="Proteomes" id="UP000032141">
    <property type="component" value="Chromosome C8"/>
</dbReference>
<feature type="region of interest" description="Disordered" evidence="1">
    <location>
        <begin position="1"/>
        <end position="43"/>
    </location>
</feature>
<evidence type="ECO:0000313" key="2">
    <source>
        <dbReference type="EnsemblPlants" id="Bo8g040580.1"/>
    </source>
</evidence>
<name>A0A0D3DLX8_BRAOL</name>
<keyword evidence="3" id="KW-1185">Reference proteome</keyword>
<organism evidence="2 3">
    <name type="scientific">Brassica oleracea var. oleracea</name>
    <dbReference type="NCBI Taxonomy" id="109376"/>
    <lineage>
        <taxon>Eukaryota</taxon>
        <taxon>Viridiplantae</taxon>
        <taxon>Streptophyta</taxon>
        <taxon>Embryophyta</taxon>
        <taxon>Tracheophyta</taxon>
        <taxon>Spermatophyta</taxon>
        <taxon>Magnoliopsida</taxon>
        <taxon>eudicotyledons</taxon>
        <taxon>Gunneridae</taxon>
        <taxon>Pentapetalae</taxon>
        <taxon>rosids</taxon>
        <taxon>malvids</taxon>
        <taxon>Brassicales</taxon>
        <taxon>Brassicaceae</taxon>
        <taxon>Brassiceae</taxon>
        <taxon>Brassica</taxon>
    </lineage>
</organism>
<reference evidence="2" key="2">
    <citation type="submission" date="2015-03" db="UniProtKB">
        <authorList>
            <consortium name="EnsemblPlants"/>
        </authorList>
    </citation>
    <scope>IDENTIFICATION</scope>
</reference>
<dbReference type="AlphaFoldDB" id="A0A0D3DLX8"/>
<dbReference type="EnsemblPlants" id="Bo8g040580.1">
    <property type="protein sequence ID" value="Bo8g040580.1"/>
    <property type="gene ID" value="Bo8g040580"/>
</dbReference>
<sequence length="203" mass="20766">MSAESNKALQVPNGEVEIQQLPPAGEANVGNLSSNAASDEGALEEGEIVEVVVDVPGQSSTVAEVSVDSNVSLLEVDDALKGKDMDMPTETSEPTEDSEGPKDAEVIEISVSCAVITVNEGSGKADEVDSGLQAAASSAKEPSDHYVAPEGSSQYISSDVFGEGSAGEEVQEGEHAPIFLGAVGAKAFVVQICSDLFHNSVAT</sequence>
<accession>A0A0D3DLX8</accession>
<dbReference type="HOGENOM" id="CLU_1350575_0_0_1"/>
<dbReference type="Gramene" id="Bo8g040580.1">
    <property type="protein sequence ID" value="Bo8g040580.1"/>
    <property type="gene ID" value="Bo8g040580"/>
</dbReference>
<feature type="region of interest" description="Disordered" evidence="1">
    <location>
        <begin position="79"/>
        <end position="102"/>
    </location>
</feature>
<evidence type="ECO:0000313" key="3">
    <source>
        <dbReference type="Proteomes" id="UP000032141"/>
    </source>
</evidence>